<evidence type="ECO:0000256" key="8">
    <source>
        <dbReference type="PROSITE-ProRule" id="PRU10141"/>
    </source>
</evidence>
<dbReference type="FunFam" id="3.30.200.20:FF:000034">
    <property type="entry name" value="Kinase suppressor of Ras 1"/>
    <property type="match status" value="1"/>
</dbReference>
<comment type="catalytic activity">
    <reaction evidence="7">
        <text>L-seryl-[protein] + ATP = O-phospho-L-seryl-[protein] + ADP + H(+)</text>
        <dbReference type="Rhea" id="RHEA:17989"/>
        <dbReference type="Rhea" id="RHEA-COMP:9863"/>
        <dbReference type="Rhea" id="RHEA-COMP:11604"/>
        <dbReference type="ChEBI" id="CHEBI:15378"/>
        <dbReference type="ChEBI" id="CHEBI:29999"/>
        <dbReference type="ChEBI" id="CHEBI:30616"/>
        <dbReference type="ChEBI" id="CHEBI:83421"/>
        <dbReference type="ChEBI" id="CHEBI:456216"/>
        <dbReference type="EC" id="2.7.11.1"/>
    </reaction>
</comment>
<dbReference type="STRING" id="6185.A0A095A5V4"/>
<dbReference type="Gene3D" id="3.30.200.20">
    <property type="entry name" value="Phosphorylase Kinase, domain 1"/>
    <property type="match status" value="1"/>
</dbReference>
<evidence type="ECO:0000256" key="4">
    <source>
        <dbReference type="ARBA" id="ARBA00022777"/>
    </source>
</evidence>
<evidence type="ECO:0000256" key="6">
    <source>
        <dbReference type="ARBA" id="ARBA00047899"/>
    </source>
</evidence>
<keyword evidence="2" id="KW-0808">Transferase</keyword>
<gene>
    <name evidence="11" type="ORF">MS3_10915</name>
</gene>
<dbReference type="GO" id="GO:0004674">
    <property type="term" value="F:protein serine/threonine kinase activity"/>
    <property type="evidence" value="ECO:0007669"/>
    <property type="project" value="UniProtKB-KW"/>
</dbReference>
<sequence>MDSQDESSLMRTNSISVTLKEWDIPMENLFIGEIIGRGTFGTVYRGKWHGEVAIKRIDFDPEDVDDSIRVEAFKREVALLHKTRHENLVLFMGACMKAPDLAIVTQLSRGETLYHLIHDRDNIMPINRTISIASQIAKGMGYLHAKGIVHRDLKTRNLFLEDNSRVVIENKSHLYGYFFFTEWGGISRWGNYLNVPPFWLCYIAPEIIHALNIGYVLATTTNELPLTTSSDVFAFG</sequence>
<evidence type="ECO:0000256" key="2">
    <source>
        <dbReference type="ARBA" id="ARBA00022679"/>
    </source>
</evidence>
<protein>
    <submittedName>
        <fullName evidence="11">Kinase suppressor of Ras 2</fullName>
    </submittedName>
</protein>
<organism evidence="11">
    <name type="scientific">Schistosoma haematobium</name>
    <name type="common">Blood fluke</name>
    <dbReference type="NCBI Taxonomy" id="6185"/>
    <lineage>
        <taxon>Eukaryota</taxon>
        <taxon>Metazoa</taxon>
        <taxon>Spiralia</taxon>
        <taxon>Lophotrochozoa</taxon>
        <taxon>Platyhelminthes</taxon>
        <taxon>Trematoda</taxon>
        <taxon>Digenea</taxon>
        <taxon>Strigeidida</taxon>
        <taxon>Schistosomatoidea</taxon>
        <taxon>Schistosomatidae</taxon>
        <taxon>Schistosoma</taxon>
    </lineage>
</organism>
<keyword evidence="3 8" id="KW-0547">Nucleotide-binding</keyword>
<evidence type="ECO:0000256" key="7">
    <source>
        <dbReference type="ARBA" id="ARBA00048679"/>
    </source>
</evidence>
<dbReference type="SMART" id="SM00220">
    <property type="entry name" value="S_TKc"/>
    <property type="match status" value="1"/>
</dbReference>
<dbReference type="PROSITE" id="PS50011">
    <property type="entry name" value="PROTEIN_KINASE_DOM"/>
    <property type="match status" value="1"/>
</dbReference>
<name>A0A095A5V4_SCHHA</name>
<accession>A0A095A5V4</accession>
<dbReference type="Pfam" id="PF07714">
    <property type="entry name" value="PK_Tyr_Ser-Thr"/>
    <property type="match status" value="1"/>
</dbReference>
<evidence type="ECO:0000259" key="10">
    <source>
        <dbReference type="PROSITE" id="PS50011"/>
    </source>
</evidence>
<feature type="domain" description="Protein kinase" evidence="10">
    <location>
        <begin position="29"/>
        <end position="236"/>
    </location>
</feature>
<evidence type="ECO:0000256" key="3">
    <source>
        <dbReference type="ARBA" id="ARBA00022741"/>
    </source>
</evidence>
<dbReference type="PANTHER" id="PTHR44329">
    <property type="entry name" value="SERINE/THREONINE-PROTEIN KINASE TNNI3K-RELATED"/>
    <property type="match status" value="1"/>
</dbReference>
<keyword evidence="5 8" id="KW-0067">ATP-binding</keyword>
<dbReference type="InterPro" id="IPR051681">
    <property type="entry name" value="Ser/Thr_Kinases-Pseudokinases"/>
</dbReference>
<evidence type="ECO:0000256" key="9">
    <source>
        <dbReference type="RuleBase" id="RU000304"/>
    </source>
</evidence>
<dbReference type="InterPro" id="IPR011009">
    <property type="entry name" value="Kinase-like_dom_sf"/>
</dbReference>
<dbReference type="PROSITE" id="PS00108">
    <property type="entry name" value="PROTEIN_KINASE_ST"/>
    <property type="match status" value="1"/>
</dbReference>
<dbReference type="PROSITE" id="PS00107">
    <property type="entry name" value="PROTEIN_KINASE_ATP"/>
    <property type="match status" value="1"/>
</dbReference>
<dbReference type="SUPFAM" id="SSF56112">
    <property type="entry name" value="Protein kinase-like (PK-like)"/>
    <property type="match status" value="1"/>
</dbReference>
<feature type="binding site" evidence="8">
    <location>
        <position position="55"/>
    </location>
    <ligand>
        <name>ATP</name>
        <dbReference type="ChEBI" id="CHEBI:30616"/>
    </ligand>
</feature>
<dbReference type="InterPro" id="IPR008271">
    <property type="entry name" value="Ser/Thr_kinase_AS"/>
</dbReference>
<evidence type="ECO:0000313" key="11">
    <source>
        <dbReference type="EMBL" id="KGB42267.1"/>
    </source>
</evidence>
<dbReference type="GO" id="GO:0005524">
    <property type="term" value="F:ATP binding"/>
    <property type="evidence" value="ECO:0007669"/>
    <property type="project" value="UniProtKB-UniRule"/>
</dbReference>
<evidence type="ECO:0000256" key="1">
    <source>
        <dbReference type="ARBA" id="ARBA00022527"/>
    </source>
</evidence>
<reference evidence="11" key="1">
    <citation type="journal article" date="2012" name="Nat. Genet.">
        <title>Whole-genome sequence of Schistosoma haematobium.</title>
        <authorList>
            <person name="Young N.D."/>
            <person name="Jex A.R."/>
            <person name="Li B."/>
            <person name="Liu S."/>
            <person name="Yang L."/>
            <person name="Xiong Z."/>
            <person name="Li Y."/>
            <person name="Cantacessi C."/>
            <person name="Hall R.S."/>
            <person name="Xu X."/>
            <person name="Chen F."/>
            <person name="Wu X."/>
            <person name="Zerlotini A."/>
            <person name="Oliveira G."/>
            <person name="Hofmann A."/>
            <person name="Zhang G."/>
            <person name="Fang X."/>
            <person name="Kang Y."/>
            <person name="Campbell B.E."/>
            <person name="Loukas A."/>
            <person name="Ranganathan S."/>
            <person name="Rollinson D."/>
            <person name="Rinaldi G."/>
            <person name="Brindley P.J."/>
            <person name="Yang H."/>
            <person name="Wang J."/>
            <person name="Wang J."/>
            <person name="Gasser R.B."/>
        </authorList>
    </citation>
    <scope>NUCLEOTIDE SEQUENCE [LARGE SCALE GENOMIC DNA]</scope>
</reference>
<dbReference type="EMBL" id="KL252715">
    <property type="protein sequence ID" value="KGB42267.1"/>
    <property type="molecule type" value="Genomic_DNA"/>
</dbReference>
<dbReference type="AlphaFoldDB" id="A0A095A5V4"/>
<dbReference type="PANTHER" id="PTHR44329:SF253">
    <property type="entry name" value="KINASE SUPPRESSOR OF RAS 2"/>
    <property type="match status" value="1"/>
</dbReference>
<proteinExistence type="inferred from homology"/>
<dbReference type="Gene3D" id="1.10.510.10">
    <property type="entry name" value="Transferase(Phosphotransferase) domain 1"/>
    <property type="match status" value="1"/>
</dbReference>
<dbReference type="InterPro" id="IPR017441">
    <property type="entry name" value="Protein_kinase_ATP_BS"/>
</dbReference>
<dbReference type="InterPro" id="IPR001245">
    <property type="entry name" value="Ser-Thr/Tyr_kinase_cat_dom"/>
</dbReference>
<comment type="catalytic activity">
    <reaction evidence="6">
        <text>L-threonyl-[protein] + ATP = O-phospho-L-threonyl-[protein] + ADP + H(+)</text>
        <dbReference type="Rhea" id="RHEA:46608"/>
        <dbReference type="Rhea" id="RHEA-COMP:11060"/>
        <dbReference type="Rhea" id="RHEA-COMP:11605"/>
        <dbReference type="ChEBI" id="CHEBI:15378"/>
        <dbReference type="ChEBI" id="CHEBI:30013"/>
        <dbReference type="ChEBI" id="CHEBI:30616"/>
        <dbReference type="ChEBI" id="CHEBI:61977"/>
        <dbReference type="ChEBI" id="CHEBI:456216"/>
        <dbReference type="EC" id="2.7.11.1"/>
    </reaction>
</comment>
<keyword evidence="1 9" id="KW-0723">Serine/threonine-protein kinase</keyword>
<evidence type="ECO:0000256" key="5">
    <source>
        <dbReference type="ARBA" id="ARBA00022840"/>
    </source>
</evidence>
<dbReference type="InterPro" id="IPR000719">
    <property type="entry name" value="Prot_kinase_dom"/>
</dbReference>
<keyword evidence="4 11" id="KW-0418">Kinase</keyword>
<comment type="similarity">
    <text evidence="9">Belongs to the protein kinase superfamily.</text>
</comment>